<dbReference type="EMBL" id="HBUF01648546">
    <property type="protein sequence ID" value="CAG6786502.1"/>
    <property type="molecule type" value="Transcribed_RNA"/>
</dbReference>
<proteinExistence type="predicted"/>
<dbReference type="AlphaFoldDB" id="A0A8D9BJP7"/>
<dbReference type="EMBL" id="HBUF01648545">
    <property type="protein sequence ID" value="CAG6786500.1"/>
    <property type="molecule type" value="Transcribed_RNA"/>
</dbReference>
<evidence type="ECO:0000313" key="1">
    <source>
        <dbReference type="EMBL" id="CAG6786500.1"/>
    </source>
</evidence>
<name>A0A8D9BJP7_9HEMI</name>
<reference evidence="1" key="1">
    <citation type="submission" date="2021-05" db="EMBL/GenBank/DDBJ databases">
        <authorList>
            <person name="Alioto T."/>
            <person name="Alioto T."/>
            <person name="Gomez Garrido J."/>
        </authorList>
    </citation>
    <scope>NUCLEOTIDE SEQUENCE</scope>
</reference>
<sequence>MKRQSQSTTSFCTSSLAQSIDKWIPGLRSWTHPNSSEIWAVTVMTHLLWLKFIQKLLKKSLEKAVITVKGRSSKFFKVYRNRLLNLYVTGSNPARGSFLSKFIVIIFFSVVHNYPSSSVLSASVV</sequence>
<organism evidence="1">
    <name type="scientific">Cacopsylla melanoneura</name>
    <dbReference type="NCBI Taxonomy" id="428564"/>
    <lineage>
        <taxon>Eukaryota</taxon>
        <taxon>Metazoa</taxon>
        <taxon>Ecdysozoa</taxon>
        <taxon>Arthropoda</taxon>
        <taxon>Hexapoda</taxon>
        <taxon>Insecta</taxon>
        <taxon>Pterygota</taxon>
        <taxon>Neoptera</taxon>
        <taxon>Paraneoptera</taxon>
        <taxon>Hemiptera</taxon>
        <taxon>Sternorrhyncha</taxon>
        <taxon>Psylloidea</taxon>
        <taxon>Psyllidae</taxon>
        <taxon>Psyllinae</taxon>
        <taxon>Cacopsylla</taxon>
    </lineage>
</organism>
<accession>A0A8D9BJP7</accession>
<protein>
    <submittedName>
        <fullName evidence="1">Uncharacterized protein</fullName>
    </submittedName>
</protein>